<keyword evidence="3" id="KW-1185">Reference proteome</keyword>
<evidence type="ECO:0000313" key="2">
    <source>
        <dbReference type="EMBL" id="GEP44044.1"/>
    </source>
</evidence>
<dbReference type="EMBL" id="BKAG01000024">
    <property type="protein sequence ID" value="GEP44044.1"/>
    <property type="molecule type" value="Genomic_DNA"/>
</dbReference>
<keyword evidence="1" id="KW-0812">Transmembrane</keyword>
<comment type="caution">
    <text evidence="2">The sequence shown here is derived from an EMBL/GenBank/DDBJ whole genome shotgun (WGS) entry which is preliminary data.</text>
</comment>
<organism evidence="2 3">
    <name type="scientific">Brevifollis gellanilyticus</name>
    <dbReference type="NCBI Taxonomy" id="748831"/>
    <lineage>
        <taxon>Bacteria</taxon>
        <taxon>Pseudomonadati</taxon>
        <taxon>Verrucomicrobiota</taxon>
        <taxon>Verrucomicrobiia</taxon>
        <taxon>Verrucomicrobiales</taxon>
        <taxon>Verrucomicrobiaceae</taxon>
    </lineage>
</organism>
<protein>
    <submittedName>
        <fullName evidence="2">Uncharacterized protein</fullName>
    </submittedName>
</protein>
<dbReference type="Gene3D" id="1.10.287.470">
    <property type="entry name" value="Helix hairpin bin"/>
    <property type="match status" value="1"/>
</dbReference>
<name>A0A512MBE2_9BACT</name>
<dbReference type="GO" id="GO:1990281">
    <property type="term" value="C:efflux pump complex"/>
    <property type="evidence" value="ECO:0007669"/>
    <property type="project" value="TreeGrafter"/>
</dbReference>
<dbReference type="RefSeq" id="WP_146851598.1">
    <property type="nucleotide sequence ID" value="NZ_BKAG01000024.1"/>
</dbReference>
<gene>
    <name evidence="2" type="ORF">BGE01nite_33350</name>
</gene>
<evidence type="ECO:0000256" key="1">
    <source>
        <dbReference type="SAM" id="Phobius"/>
    </source>
</evidence>
<dbReference type="AlphaFoldDB" id="A0A512MBE2"/>
<reference evidence="2 3" key="1">
    <citation type="submission" date="2019-07" db="EMBL/GenBank/DDBJ databases">
        <title>Whole genome shotgun sequence of Brevifollis gellanilyticus NBRC 108608.</title>
        <authorList>
            <person name="Hosoyama A."/>
            <person name="Uohara A."/>
            <person name="Ohji S."/>
            <person name="Ichikawa N."/>
        </authorList>
    </citation>
    <scope>NUCLEOTIDE SEQUENCE [LARGE SCALE GENOMIC DNA]</scope>
    <source>
        <strain evidence="2 3">NBRC 108608</strain>
    </source>
</reference>
<dbReference type="OrthoDB" id="9785187at2"/>
<dbReference type="GO" id="GO:0015562">
    <property type="term" value="F:efflux transmembrane transporter activity"/>
    <property type="evidence" value="ECO:0007669"/>
    <property type="project" value="TreeGrafter"/>
</dbReference>
<feature type="transmembrane region" description="Helical" evidence="1">
    <location>
        <begin position="7"/>
        <end position="27"/>
    </location>
</feature>
<dbReference type="SUPFAM" id="SSF111369">
    <property type="entry name" value="HlyD-like secretion proteins"/>
    <property type="match status" value="1"/>
</dbReference>
<keyword evidence="1" id="KW-1133">Transmembrane helix</keyword>
<dbReference type="Gene3D" id="2.40.50.100">
    <property type="match status" value="1"/>
</dbReference>
<dbReference type="Proteomes" id="UP000321577">
    <property type="component" value="Unassembled WGS sequence"/>
</dbReference>
<dbReference type="PANTHER" id="PTHR30469">
    <property type="entry name" value="MULTIDRUG RESISTANCE PROTEIN MDTA"/>
    <property type="match status" value="1"/>
</dbReference>
<proteinExistence type="predicted"/>
<accession>A0A512MBE2</accession>
<sequence length="316" mass="34564">MAFVSNLVRYGSIALAVAGVGMMSLVFEKIRAQETPITPPPVKPPEKPFSKGVAATGILEAVDENVSIGPPAPALVTDVMVKVWQKVKKGEPLMQLDDRELQAQLIGQEATIVVNQATLEITQAQLAKQQDMLDRLKSVTDQRAITQDDLRNRTNDVTVAKAQSAQAQAQLEASRAAVRQTKLLIDRMTVLAPRDGSILQVNIRAGEYASPQNRQPAIILGEVDKLQVRADVDEQNAMSVRPGMPAKAFLKGDSQTAYDLEFVRIDPFVIPKQSLTGASNERVDTRVLQVIYRLNVPEGRSLYVGQQVDVFLGEKS</sequence>
<evidence type="ECO:0000313" key="3">
    <source>
        <dbReference type="Proteomes" id="UP000321577"/>
    </source>
</evidence>
<dbReference type="Gene3D" id="2.40.30.170">
    <property type="match status" value="1"/>
</dbReference>
<keyword evidence="1" id="KW-0472">Membrane</keyword>
<dbReference type="PANTHER" id="PTHR30469:SF15">
    <property type="entry name" value="HLYD FAMILY OF SECRETION PROTEINS"/>
    <property type="match status" value="1"/>
</dbReference>